<dbReference type="Proteomes" id="UP000746595">
    <property type="component" value="Unassembled WGS sequence"/>
</dbReference>
<evidence type="ECO:0000313" key="3">
    <source>
        <dbReference type="Proteomes" id="UP000746595"/>
    </source>
</evidence>
<protein>
    <recommendedName>
        <fullName evidence="4">Multidrug transporter</fullName>
    </recommendedName>
</protein>
<dbReference type="EMBL" id="JAAWVT010000005">
    <property type="protein sequence ID" value="NKG21313.1"/>
    <property type="molecule type" value="Genomic_DNA"/>
</dbReference>
<gene>
    <name evidence="2" type="ORF">HED64_11430</name>
</gene>
<dbReference type="RefSeq" id="WP_168152137.1">
    <property type="nucleotide sequence ID" value="NZ_JAAWVT010000005.1"/>
</dbReference>
<keyword evidence="3" id="KW-1185">Reference proteome</keyword>
<feature type="region of interest" description="Disordered" evidence="1">
    <location>
        <begin position="1"/>
        <end position="57"/>
    </location>
</feature>
<proteinExistence type="predicted"/>
<feature type="compositionally biased region" description="Basic and acidic residues" evidence="1">
    <location>
        <begin position="42"/>
        <end position="57"/>
    </location>
</feature>
<comment type="caution">
    <text evidence="2">The sequence shown here is derived from an EMBL/GenBank/DDBJ whole genome shotgun (WGS) entry which is preliminary data.</text>
</comment>
<accession>A0ABX1G4Y0</accession>
<evidence type="ECO:0008006" key="4">
    <source>
        <dbReference type="Google" id="ProtNLM"/>
    </source>
</evidence>
<evidence type="ECO:0000313" key="2">
    <source>
        <dbReference type="EMBL" id="NKG21313.1"/>
    </source>
</evidence>
<name>A0ABX1G4Y0_9MICC</name>
<sequence>MNIQSNINSRHEEEVEAALSPDMGKRRKIATDQLPDGSGNDGPKHPDADDEGRFDAG</sequence>
<reference evidence="2 3" key="1">
    <citation type="submission" date="2020-04" db="EMBL/GenBank/DDBJ databases">
        <title>Paeniglutamicibacter sp. ANT13_2, a novel actinomycete isolated from sediment in Antarctica.</title>
        <authorList>
            <person name="Sakdapetsiri C."/>
            <person name="Pinyakong O."/>
        </authorList>
    </citation>
    <scope>NUCLEOTIDE SEQUENCE [LARGE SCALE GENOMIC DNA]</scope>
    <source>
        <strain evidence="2 3">ANT13_2</strain>
    </source>
</reference>
<organism evidence="2 3">
    <name type="scientific">Paeniglutamicibacter terrestris</name>
    <dbReference type="NCBI Taxonomy" id="2723403"/>
    <lineage>
        <taxon>Bacteria</taxon>
        <taxon>Bacillati</taxon>
        <taxon>Actinomycetota</taxon>
        <taxon>Actinomycetes</taxon>
        <taxon>Micrococcales</taxon>
        <taxon>Micrococcaceae</taxon>
        <taxon>Paeniglutamicibacter</taxon>
    </lineage>
</organism>
<evidence type="ECO:0000256" key="1">
    <source>
        <dbReference type="SAM" id="MobiDB-lite"/>
    </source>
</evidence>